<gene>
    <name evidence="1" type="ORF">GMARGA_LOCUS7024</name>
</gene>
<name>A0ABN7UK86_GIGMA</name>
<dbReference type="Proteomes" id="UP000789901">
    <property type="component" value="Unassembled WGS sequence"/>
</dbReference>
<sequence length="61" mass="7039">MPYCEQMYDASVFNNEESQIEIQAHRFIIRNRLLNKNLPNNNTKNLGKIGSLCAPFSELPL</sequence>
<reference evidence="1 2" key="1">
    <citation type="submission" date="2021-06" db="EMBL/GenBank/DDBJ databases">
        <authorList>
            <person name="Kallberg Y."/>
            <person name="Tangrot J."/>
            <person name="Rosling A."/>
        </authorList>
    </citation>
    <scope>NUCLEOTIDE SEQUENCE [LARGE SCALE GENOMIC DNA]</scope>
    <source>
        <strain evidence="1 2">120-4 pot B 10/14</strain>
    </source>
</reference>
<keyword evidence="2" id="KW-1185">Reference proteome</keyword>
<protein>
    <submittedName>
        <fullName evidence="1">29853_t:CDS:1</fullName>
    </submittedName>
</protein>
<evidence type="ECO:0000313" key="1">
    <source>
        <dbReference type="EMBL" id="CAG8603978.1"/>
    </source>
</evidence>
<comment type="caution">
    <text evidence="1">The sequence shown here is derived from an EMBL/GenBank/DDBJ whole genome shotgun (WGS) entry which is preliminary data.</text>
</comment>
<proteinExistence type="predicted"/>
<evidence type="ECO:0000313" key="2">
    <source>
        <dbReference type="Proteomes" id="UP000789901"/>
    </source>
</evidence>
<dbReference type="EMBL" id="CAJVQB010003297">
    <property type="protein sequence ID" value="CAG8603978.1"/>
    <property type="molecule type" value="Genomic_DNA"/>
</dbReference>
<organism evidence="1 2">
    <name type="scientific">Gigaspora margarita</name>
    <dbReference type="NCBI Taxonomy" id="4874"/>
    <lineage>
        <taxon>Eukaryota</taxon>
        <taxon>Fungi</taxon>
        <taxon>Fungi incertae sedis</taxon>
        <taxon>Mucoromycota</taxon>
        <taxon>Glomeromycotina</taxon>
        <taxon>Glomeromycetes</taxon>
        <taxon>Diversisporales</taxon>
        <taxon>Gigasporaceae</taxon>
        <taxon>Gigaspora</taxon>
    </lineage>
</organism>
<accession>A0ABN7UK86</accession>